<dbReference type="InterPro" id="IPR050707">
    <property type="entry name" value="HTH_MetabolicPath_Reg"/>
</dbReference>
<dbReference type="RefSeq" id="WP_338238127.1">
    <property type="nucleotide sequence ID" value="NZ_BQKE01000002.1"/>
</dbReference>
<evidence type="ECO:0000256" key="1">
    <source>
        <dbReference type="ARBA" id="ARBA00023015"/>
    </source>
</evidence>
<dbReference type="GO" id="GO:0045892">
    <property type="term" value="P:negative regulation of DNA-templated transcription"/>
    <property type="evidence" value="ECO:0007669"/>
    <property type="project" value="TreeGrafter"/>
</dbReference>
<evidence type="ECO:0000256" key="2">
    <source>
        <dbReference type="ARBA" id="ARBA00023125"/>
    </source>
</evidence>
<dbReference type="InterPro" id="IPR036388">
    <property type="entry name" value="WH-like_DNA-bd_sf"/>
</dbReference>
<dbReference type="SUPFAM" id="SSF55781">
    <property type="entry name" value="GAF domain-like"/>
    <property type="match status" value="1"/>
</dbReference>
<name>A0AAN4W2Q7_9BACT</name>
<dbReference type="Gene3D" id="1.10.10.10">
    <property type="entry name" value="Winged helix-like DNA-binding domain superfamily/Winged helix DNA-binding domain"/>
    <property type="match status" value="1"/>
</dbReference>
<evidence type="ECO:0000256" key="3">
    <source>
        <dbReference type="ARBA" id="ARBA00023163"/>
    </source>
</evidence>
<feature type="domain" description="HTH iclR-type" evidence="4">
    <location>
        <begin position="11"/>
        <end position="73"/>
    </location>
</feature>
<dbReference type="Proteomes" id="UP001310022">
    <property type="component" value="Unassembled WGS sequence"/>
</dbReference>
<dbReference type="Pfam" id="PF09339">
    <property type="entry name" value="HTH_IclR"/>
    <property type="match status" value="1"/>
</dbReference>
<sequence length="256" mass="28687">MEKEKTSKYAAPALEKGLEILEHLSATGISQSQNEIALGLDRKPNELYRMLMTLEEKGYIIRNEKDGKYRLSLKMYNLSHMHSPFDELKRVSLRPMQELSESVREACHLGIMVNGALMIIAQSPSPEAVSISIKEGIHFPLLQTASGKMLLSQKNESERAAILQNHPDFNAMEKQEQAAFLESVKLIEKEGFFISASKLTRGVTDLTVPIGHPEAEPVAALTISSFSEHGSDEERHLNIIQQMLEARKKIHHSMGL</sequence>
<dbReference type="PROSITE" id="PS51078">
    <property type="entry name" value="ICLR_ED"/>
    <property type="match status" value="1"/>
</dbReference>
<evidence type="ECO:0000259" key="4">
    <source>
        <dbReference type="PROSITE" id="PS51077"/>
    </source>
</evidence>
<dbReference type="GO" id="GO:0003677">
    <property type="term" value="F:DNA binding"/>
    <property type="evidence" value="ECO:0007669"/>
    <property type="project" value="UniProtKB-KW"/>
</dbReference>
<dbReference type="Pfam" id="PF01614">
    <property type="entry name" value="IclR_C"/>
    <property type="match status" value="1"/>
</dbReference>
<dbReference type="GO" id="GO:0003700">
    <property type="term" value="F:DNA-binding transcription factor activity"/>
    <property type="evidence" value="ECO:0007669"/>
    <property type="project" value="TreeGrafter"/>
</dbReference>
<feature type="domain" description="IclR-ED" evidence="5">
    <location>
        <begin position="74"/>
        <end position="256"/>
    </location>
</feature>
<dbReference type="EMBL" id="BQKE01000002">
    <property type="protein sequence ID" value="GJM62900.1"/>
    <property type="molecule type" value="Genomic_DNA"/>
</dbReference>
<evidence type="ECO:0000313" key="6">
    <source>
        <dbReference type="EMBL" id="GJM62900.1"/>
    </source>
</evidence>
<evidence type="ECO:0000313" key="7">
    <source>
        <dbReference type="Proteomes" id="UP001310022"/>
    </source>
</evidence>
<dbReference type="PANTHER" id="PTHR30136">
    <property type="entry name" value="HELIX-TURN-HELIX TRANSCRIPTIONAL REGULATOR, ICLR FAMILY"/>
    <property type="match status" value="1"/>
</dbReference>
<dbReference type="InterPro" id="IPR005471">
    <property type="entry name" value="Tscrpt_reg_IclR_N"/>
</dbReference>
<dbReference type="InterPro" id="IPR029016">
    <property type="entry name" value="GAF-like_dom_sf"/>
</dbReference>
<protein>
    <submittedName>
        <fullName evidence="6">Transcriptional regulator</fullName>
    </submittedName>
</protein>
<dbReference type="PANTHER" id="PTHR30136:SF7">
    <property type="entry name" value="HTH-TYPE TRANSCRIPTIONAL REGULATOR KDGR-RELATED"/>
    <property type="match status" value="1"/>
</dbReference>
<dbReference type="AlphaFoldDB" id="A0AAN4W2Q7"/>
<keyword evidence="2" id="KW-0238">DNA-binding</keyword>
<organism evidence="6 7">
    <name type="scientific">Persicobacter diffluens</name>
    <dbReference type="NCBI Taxonomy" id="981"/>
    <lineage>
        <taxon>Bacteria</taxon>
        <taxon>Pseudomonadati</taxon>
        <taxon>Bacteroidota</taxon>
        <taxon>Cytophagia</taxon>
        <taxon>Cytophagales</taxon>
        <taxon>Persicobacteraceae</taxon>
        <taxon>Persicobacter</taxon>
    </lineage>
</organism>
<evidence type="ECO:0000259" key="5">
    <source>
        <dbReference type="PROSITE" id="PS51078"/>
    </source>
</evidence>
<gene>
    <name evidence="6" type="ORF">PEDI_34520</name>
</gene>
<dbReference type="Gene3D" id="3.30.450.40">
    <property type="match status" value="1"/>
</dbReference>
<accession>A0AAN4W2Q7</accession>
<dbReference type="SMART" id="SM00346">
    <property type="entry name" value="HTH_ICLR"/>
    <property type="match status" value="1"/>
</dbReference>
<proteinExistence type="predicted"/>
<keyword evidence="3" id="KW-0804">Transcription</keyword>
<comment type="caution">
    <text evidence="6">The sequence shown here is derived from an EMBL/GenBank/DDBJ whole genome shotgun (WGS) entry which is preliminary data.</text>
</comment>
<dbReference type="SUPFAM" id="SSF46785">
    <property type="entry name" value="Winged helix' DNA-binding domain"/>
    <property type="match status" value="1"/>
</dbReference>
<reference evidence="6 7" key="1">
    <citation type="submission" date="2021-12" db="EMBL/GenBank/DDBJ databases">
        <title>Genome sequencing of bacteria with rrn-lacking chromosome and rrn-plasmid.</title>
        <authorList>
            <person name="Anda M."/>
            <person name="Iwasaki W."/>
        </authorList>
    </citation>
    <scope>NUCLEOTIDE SEQUENCE [LARGE SCALE GENOMIC DNA]</scope>
    <source>
        <strain evidence="6 7">NBRC 15940</strain>
    </source>
</reference>
<keyword evidence="1" id="KW-0805">Transcription regulation</keyword>
<dbReference type="InterPro" id="IPR014757">
    <property type="entry name" value="Tscrpt_reg_IclR_C"/>
</dbReference>
<dbReference type="InterPro" id="IPR036390">
    <property type="entry name" value="WH_DNA-bd_sf"/>
</dbReference>
<dbReference type="PROSITE" id="PS51077">
    <property type="entry name" value="HTH_ICLR"/>
    <property type="match status" value="1"/>
</dbReference>
<keyword evidence="7" id="KW-1185">Reference proteome</keyword>